<dbReference type="EMBL" id="BSYR01000006">
    <property type="protein sequence ID" value="GMI69461.1"/>
    <property type="molecule type" value="Genomic_DNA"/>
</dbReference>
<feature type="domain" description="HTH myb-type" evidence="8">
    <location>
        <begin position="62"/>
        <end position="116"/>
    </location>
</feature>
<evidence type="ECO:0000259" key="8">
    <source>
        <dbReference type="PROSITE" id="PS51294"/>
    </source>
</evidence>
<dbReference type="SMART" id="SM00717">
    <property type="entry name" value="SANT"/>
    <property type="match status" value="2"/>
</dbReference>
<feature type="domain" description="HTH myb-type" evidence="8">
    <location>
        <begin position="9"/>
        <end position="61"/>
    </location>
</feature>
<accession>A0A9W7H3V6</accession>
<evidence type="ECO:0000256" key="6">
    <source>
        <dbReference type="ARBA" id="ARBA00023242"/>
    </source>
</evidence>
<dbReference type="PANTHER" id="PTHR47999">
    <property type="entry name" value="TRANSCRIPTION FACTOR MYB8-RELATED-RELATED"/>
    <property type="match status" value="1"/>
</dbReference>
<keyword evidence="3" id="KW-0805">Transcription regulation</keyword>
<dbReference type="FunFam" id="1.10.10.60:FF:000231">
    <property type="entry name" value="Myb transcription factor"/>
    <property type="match status" value="1"/>
</dbReference>
<organism evidence="9 10">
    <name type="scientific">Hibiscus trionum</name>
    <name type="common">Flower of an hour</name>
    <dbReference type="NCBI Taxonomy" id="183268"/>
    <lineage>
        <taxon>Eukaryota</taxon>
        <taxon>Viridiplantae</taxon>
        <taxon>Streptophyta</taxon>
        <taxon>Embryophyta</taxon>
        <taxon>Tracheophyta</taxon>
        <taxon>Spermatophyta</taxon>
        <taxon>Magnoliopsida</taxon>
        <taxon>eudicotyledons</taxon>
        <taxon>Gunneridae</taxon>
        <taxon>Pentapetalae</taxon>
        <taxon>rosids</taxon>
        <taxon>malvids</taxon>
        <taxon>Malvales</taxon>
        <taxon>Malvaceae</taxon>
        <taxon>Malvoideae</taxon>
        <taxon>Hibiscus</taxon>
    </lineage>
</organism>
<dbReference type="GO" id="GO:0046148">
    <property type="term" value="P:pigment biosynthetic process"/>
    <property type="evidence" value="ECO:0007669"/>
    <property type="project" value="UniProtKB-ARBA"/>
</dbReference>
<dbReference type="FunFam" id="1.10.10.60:FF:000121">
    <property type="entry name" value="Myb transcription factor"/>
    <property type="match status" value="1"/>
</dbReference>
<keyword evidence="6" id="KW-0539">Nucleus</keyword>
<evidence type="ECO:0000313" key="9">
    <source>
        <dbReference type="EMBL" id="GMI69461.1"/>
    </source>
</evidence>
<dbReference type="Proteomes" id="UP001165190">
    <property type="component" value="Unassembled WGS sequence"/>
</dbReference>
<dbReference type="InterPro" id="IPR001005">
    <property type="entry name" value="SANT/Myb"/>
</dbReference>
<reference evidence="9" key="1">
    <citation type="submission" date="2023-05" db="EMBL/GenBank/DDBJ databases">
        <title>Genome and transcriptome analyses reveal genes involved in the formation of fine ridges on petal epidermal cells in Hibiscus trionum.</title>
        <authorList>
            <person name="Koshimizu S."/>
            <person name="Masuda S."/>
            <person name="Ishii T."/>
            <person name="Shirasu K."/>
            <person name="Hoshino A."/>
            <person name="Arita M."/>
        </authorList>
    </citation>
    <scope>NUCLEOTIDE SEQUENCE</scope>
    <source>
        <strain evidence="9">Hamamatsu line</strain>
    </source>
</reference>
<dbReference type="Pfam" id="PF00249">
    <property type="entry name" value="Myb_DNA-binding"/>
    <property type="match status" value="2"/>
</dbReference>
<name>A0A9W7H3V6_HIBTR</name>
<dbReference type="Gene3D" id="1.10.10.60">
    <property type="entry name" value="Homeodomain-like"/>
    <property type="match status" value="2"/>
</dbReference>
<dbReference type="AlphaFoldDB" id="A0A9W7H3V6"/>
<dbReference type="OrthoDB" id="2143914at2759"/>
<evidence type="ECO:0000256" key="2">
    <source>
        <dbReference type="ARBA" id="ARBA00022737"/>
    </source>
</evidence>
<protein>
    <submittedName>
        <fullName evidence="9">Uncharacterized protein</fullName>
    </submittedName>
</protein>
<keyword evidence="2" id="KW-0677">Repeat</keyword>
<comment type="caution">
    <text evidence="9">The sequence shown here is derived from an EMBL/GenBank/DDBJ whole genome shotgun (WGS) entry which is preliminary data.</text>
</comment>
<dbReference type="PROSITE" id="PS51294">
    <property type="entry name" value="HTH_MYB"/>
    <property type="match status" value="2"/>
</dbReference>
<feature type="domain" description="Myb-like" evidence="7">
    <location>
        <begin position="9"/>
        <end position="61"/>
    </location>
</feature>
<dbReference type="GO" id="GO:0045893">
    <property type="term" value="P:positive regulation of DNA-templated transcription"/>
    <property type="evidence" value="ECO:0007669"/>
    <property type="project" value="UniProtKB-ARBA"/>
</dbReference>
<proteinExistence type="predicted"/>
<evidence type="ECO:0000256" key="4">
    <source>
        <dbReference type="ARBA" id="ARBA00023125"/>
    </source>
</evidence>
<dbReference type="InterPro" id="IPR017930">
    <property type="entry name" value="Myb_dom"/>
</dbReference>
<evidence type="ECO:0000259" key="7">
    <source>
        <dbReference type="PROSITE" id="PS50090"/>
    </source>
</evidence>
<dbReference type="InterPro" id="IPR009057">
    <property type="entry name" value="Homeodomain-like_sf"/>
</dbReference>
<dbReference type="GO" id="GO:0043565">
    <property type="term" value="F:sequence-specific DNA binding"/>
    <property type="evidence" value="ECO:0007669"/>
    <property type="project" value="UniProtKB-ARBA"/>
</dbReference>
<dbReference type="SUPFAM" id="SSF46689">
    <property type="entry name" value="Homeodomain-like"/>
    <property type="match status" value="1"/>
</dbReference>
<feature type="domain" description="Myb-like" evidence="7">
    <location>
        <begin position="62"/>
        <end position="112"/>
    </location>
</feature>
<dbReference type="GO" id="GO:0005634">
    <property type="term" value="C:nucleus"/>
    <property type="evidence" value="ECO:0007669"/>
    <property type="project" value="UniProtKB-SubCell"/>
</dbReference>
<dbReference type="CDD" id="cd00167">
    <property type="entry name" value="SANT"/>
    <property type="match status" value="2"/>
</dbReference>
<evidence type="ECO:0000256" key="3">
    <source>
        <dbReference type="ARBA" id="ARBA00023015"/>
    </source>
</evidence>
<dbReference type="GO" id="GO:0006950">
    <property type="term" value="P:response to stress"/>
    <property type="evidence" value="ECO:0007669"/>
    <property type="project" value="UniProtKB-ARBA"/>
</dbReference>
<evidence type="ECO:0000313" key="10">
    <source>
        <dbReference type="Proteomes" id="UP001165190"/>
    </source>
</evidence>
<gene>
    <name evidence="9" type="ORF">HRI_000615400</name>
</gene>
<comment type="subcellular location">
    <subcellularLocation>
        <location evidence="1">Nucleus</location>
    </subcellularLocation>
</comment>
<dbReference type="PROSITE" id="PS50090">
    <property type="entry name" value="MYB_LIKE"/>
    <property type="match status" value="2"/>
</dbReference>
<evidence type="ECO:0000256" key="5">
    <source>
        <dbReference type="ARBA" id="ARBA00023163"/>
    </source>
</evidence>
<keyword evidence="5" id="KW-0804">Transcription</keyword>
<evidence type="ECO:0000256" key="1">
    <source>
        <dbReference type="ARBA" id="ARBA00004123"/>
    </source>
</evidence>
<keyword evidence="4" id="KW-0238">DNA-binding</keyword>
<keyword evidence="10" id="KW-1185">Reference proteome</keyword>
<dbReference type="InterPro" id="IPR015495">
    <property type="entry name" value="Myb_TF_plants"/>
</dbReference>
<dbReference type="PANTHER" id="PTHR47999:SF6">
    <property type="entry name" value="MYB-RELATED PROTEIN P"/>
    <property type="match status" value="1"/>
</dbReference>
<sequence length="253" mass="28834">MGRAPCCEKVGLKKGRWTAEEDEILTKYIQANGEGSWRSLPKNAGLLRCGKSCRLRWINYLRADLKRGNITAEEEEIIIQLHATLGNRWSLIAGQLPGRTDNEIKNYWNSHLSRKIHSFRTLEPNRDLKSGSRPQYRPLPATPVLEKETLSAAAIEDRMVEKPVLSPADDVEKRTDTLAAFEGFNDIVADGTELLQPDADLSPNKTTAINNLDLEYWENLVQGNELWHDEKEYNNMSSWLSEKDFEKHSPMVT</sequence>